<feature type="chain" id="PRO_5047159234" evidence="8">
    <location>
        <begin position="35"/>
        <end position="690"/>
    </location>
</feature>
<dbReference type="EMBL" id="BAAANT010000001">
    <property type="protein sequence ID" value="GAA2130696.1"/>
    <property type="molecule type" value="Genomic_DNA"/>
</dbReference>
<evidence type="ECO:0000256" key="2">
    <source>
        <dbReference type="ARBA" id="ARBA00022670"/>
    </source>
</evidence>
<keyword evidence="3" id="KW-0479">Metal-binding</keyword>
<accession>A0ABN2YPZ2</accession>
<evidence type="ECO:0000313" key="11">
    <source>
        <dbReference type="Proteomes" id="UP001422759"/>
    </source>
</evidence>
<keyword evidence="8" id="KW-0732">Signal</keyword>
<keyword evidence="2" id="KW-0645">Protease</keyword>
<dbReference type="CDD" id="cd11377">
    <property type="entry name" value="Pro-peptidase_S53"/>
    <property type="match status" value="1"/>
</dbReference>
<feature type="signal peptide" evidence="8">
    <location>
        <begin position="1"/>
        <end position="34"/>
    </location>
</feature>
<feature type="domain" description="Peptidase S53" evidence="9">
    <location>
        <begin position="266"/>
        <end position="688"/>
    </location>
</feature>
<dbReference type="SUPFAM" id="SSF52743">
    <property type="entry name" value="Subtilisin-like"/>
    <property type="match status" value="1"/>
</dbReference>
<dbReference type="SMART" id="SM00944">
    <property type="entry name" value="Pro-kuma_activ"/>
    <property type="match status" value="1"/>
</dbReference>
<keyword evidence="5" id="KW-0720">Serine protease</keyword>
<evidence type="ECO:0000256" key="4">
    <source>
        <dbReference type="ARBA" id="ARBA00022801"/>
    </source>
</evidence>
<proteinExistence type="predicted"/>
<organism evidence="10 11">
    <name type="scientific">Kitasatospora kazusensis</name>
    <dbReference type="NCBI Taxonomy" id="407974"/>
    <lineage>
        <taxon>Bacteria</taxon>
        <taxon>Bacillati</taxon>
        <taxon>Actinomycetota</taxon>
        <taxon>Actinomycetes</taxon>
        <taxon>Kitasatosporales</taxon>
        <taxon>Streptomycetaceae</taxon>
        <taxon>Kitasatospora</taxon>
    </lineage>
</organism>
<dbReference type="Proteomes" id="UP001422759">
    <property type="component" value="Unassembled WGS sequence"/>
</dbReference>
<evidence type="ECO:0000256" key="8">
    <source>
        <dbReference type="SAM" id="SignalP"/>
    </source>
</evidence>
<dbReference type="CDD" id="cd04056">
    <property type="entry name" value="Peptidases_S53"/>
    <property type="match status" value="1"/>
</dbReference>
<evidence type="ECO:0000256" key="5">
    <source>
        <dbReference type="ARBA" id="ARBA00022825"/>
    </source>
</evidence>
<dbReference type="InterPro" id="IPR036852">
    <property type="entry name" value="Peptidase_S8/S53_dom_sf"/>
</dbReference>
<evidence type="ECO:0000313" key="10">
    <source>
        <dbReference type="EMBL" id="GAA2130696.1"/>
    </source>
</evidence>
<keyword evidence="6" id="KW-0106">Calcium</keyword>
<dbReference type="RefSeq" id="WP_344459899.1">
    <property type="nucleotide sequence ID" value="NZ_BAAANT010000001.1"/>
</dbReference>
<dbReference type="InterPro" id="IPR030400">
    <property type="entry name" value="Sedolisin_dom"/>
</dbReference>
<evidence type="ECO:0000256" key="3">
    <source>
        <dbReference type="ARBA" id="ARBA00022723"/>
    </source>
</evidence>
<reference evidence="10 11" key="1">
    <citation type="journal article" date="2019" name="Int. J. Syst. Evol. Microbiol.">
        <title>The Global Catalogue of Microorganisms (GCM) 10K type strain sequencing project: providing services to taxonomists for standard genome sequencing and annotation.</title>
        <authorList>
            <consortium name="The Broad Institute Genomics Platform"/>
            <consortium name="The Broad Institute Genome Sequencing Center for Infectious Disease"/>
            <person name="Wu L."/>
            <person name="Ma J."/>
        </authorList>
    </citation>
    <scope>NUCLEOTIDE SEQUENCE [LARGE SCALE GENOMIC DNA]</scope>
    <source>
        <strain evidence="10 11">JCM 14560</strain>
    </source>
</reference>
<dbReference type="PANTHER" id="PTHR14218:SF15">
    <property type="entry name" value="TRIPEPTIDYL-PEPTIDASE 1"/>
    <property type="match status" value="1"/>
</dbReference>
<dbReference type="InterPro" id="IPR050819">
    <property type="entry name" value="Tripeptidyl-peptidase_I"/>
</dbReference>
<keyword evidence="11" id="KW-1185">Reference proteome</keyword>
<protein>
    <submittedName>
        <fullName evidence="10">S53 family peptidase</fullName>
    </submittedName>
</protein>
<dbReference type="Gene3D" id="3.40.50.200">
    <property type="entry name" value="Peptidase S8/S53 domain"/>
    <property type="match status" value="1"/>
</dbReference>
<evidence type="ECO:0000256" key="6">
    <source>
        <dbReference type="ARBA" id="ARBA00022837"/>
    </source>
</evidence>
<evidence type="ECO:0000256" key="1">
    <source>
        <dbReference type="ARBA" id="ARBA00001913"/>
    </source>
</evidence>
<name>A0ABN2YPZ2_9ACTN</name>
<evidence type="ECO:0000259" key="9">
    <source>
        <dbReference type="PROSITE" id="PS51695"/>
    </source>
</evidence>
<keyword evidence="7" id="KW-0865">Zymogen</keyword>
<keyword evidence="4" id="KW-0378">Hydrolase</keyword>
<comment type="cofactor">
    <cofactor evidence="1">
        <name>Ca(2+)</name>
        <dbReference type="ChEBI" id="CHEBI:29108"/>
    </cofactor>
</comment>
<evidence type="ECO:0000256" key="7">
    <source>
        <dbReference type="ARBA" id="ARBA00023145"/>
    </source>
</evidence>
<dbReference type="PROSITE" id="PS51695">
    <property type="entry name" value="SEDOLISIN"/>
    <property type="match status" value="1"/>
</dbReference>
<dbReference type="SUPFAM" id="SSF54897">
    <property type="entry name" value="Protease propeptides/inhibitors"/>
    <property type="match status" value="1"/>
</dbReference>
<gene>
    <name evidence="10" type="ORF">GCM10009760_03550</name>
</gene>
<dbReference type="Pfam" id="PF09286">
    <property type="entry name" value="Pro-kuma_activ"/>
    <property type="match status" value="1"/>
</dbReference>
<dbReference type="InterPro" id="IPR015366">
    <property type="entry name" value="S53_propep"/>
</dbReference>
<sequence>MPAARSRLSRIAVAAPAATALILGTLAVASPSVAATPTGEQTAKQLPGSHPFWATPQTDAGVVADATPASARVYLAGQDQAGLAALAKSVSDVNSDSYGKFLSAEDAKARFDATPAQVKAVTAWLKSAGLTVTASSNHYLDVAGNTGALAKAFSAPIHSYRTATGIQTAPAKDAVVPAAVAGAVLGVSNLSSVPHRVISDAVSVKDAEAAANATAARTAPNALVANTKPAAGLPTVATCSENGYGTKPAQGAPAGYEKNEPFAPCSYIPSQIRKAYGVTDAKVTGKGARVAIIDAYGLSTMEQDANHFSTAHGDQPFAPGQYKEVVTPDKWNSQKDCGDWSGEESLDVEMVHGLAPDAQVTYVGANSCNDGDLNAAMASVVDNHLADIVSNSWGEIMHGKSGDIDPAVVAADNQIFELGAVEGIGFTFSSGDCGDSSPTAAKTGVNCQADTNQAQADWPSASPWITSVGGTALELGNKAGQYGHEVSMGDQRSVLSADQKSWTPMPGFFYFGGGGGVSADFPQPWYQKGVVPDSVSTVAANGTKSATPLRATPDVAMSGDLVAATLVGYTPAGGAYSEGGYGGTSVAAPEYAAIQADAIQARGGRAIGFANPSIYDRAGTKAFHDVNDSAVHNKFGNVVDLGMVGGALKVRLYKIGADYGLTATKGYDTATGVGTPDGRYFFKSFQLPKH</sequence>
<dbReference type="PANTHER" id="PTHR14218">
    <property type="entry name" value="PROTEASE S8 TRIPEPTIDYL PEPTIDASE I CLN2"/>
    <property type="match status" value="1"/>
</dbReference>
<comment type="caution">
    <text evidence="10">The sequence shown here is derived from an EMBL/GenBank/DDBJ whole genome shotgun (WGS) entry which is preliminary data.</text>
</comment>